<proteinExistence type="inferred from homology"/>
<dbReference type="PROSITE" id="PS50893">
    <property type="entry name" value="ABC_TRANSPORTER_2"/>
    <property type="match status" value="2"/>
</dbReference>
<dbReference type="CDD" id="cd03257">
    <property type="entry name" value="ABC_NikE_OppD_transporters"/>
    <property type="match status" value="2"/>
</dbReference>
<evidence type="ECO:0000313" key="20">
    <source>
        <dbReference type="Proteomes" id="UP001234798"/>
    </source>
</evidence>
<dbReference type="RefSeq" id="WP_306944870.1">
    <property type="nucleotide sequence ID" value="NZ_CP132976.1"/>
</dbReference>
<keyword evidence="5" id="KW-1003">Cell membrane</keyword>
<keyword evidence="20" id="KW-1185">Reference proteome</keyword>
<keyword evidence="9" id="KW-0378">Hydrolase</keyword>
<dbReference type="Gene3D" id="3.40.50.300">
    <property type="entry name" value="P-loop containing nucleotide triphosphate hydrolases"/>
    <property type="match status" value="2"/>
</dbReference>
<keyword evidence="10 19" id="KW-0067">ATP-binding</keyword>
<evidence type="ECO:0000256" key="14">
    <source>
        <dbReference type="ARBA" id="ARBA00038416"/>
    </source>
</evidence>
<evidence type="ECO:0000256" key="13">
    <source>
        <dbReference type="ARBA" id="ARBA00037530"/>
    </source>
</evidence>
<dbReference type="InterPro" id="IPR027417">
    <property type="entry name" value="P-loop_NTPase"/>
</dbReference>
<keyword evidence="8" id="KW-0547">Nucleotide-binding</keyword>
<organism evidence="19 20">
    <name type="scientific">Achromobacter seleniivolatilans</name>
    <dbReference type="NCBI Taxonomy" id="3047478"/>
    <lineage>
        <taxon>Bacteria</taxon>
        <taxon>Pseudomonadati</taxon>
        <taxon>Pseudomonadota</taxon>
        <taxon>Betaproteobacteria</taxon>
        <taxon>Burkholderiales</taxon>
        <taxon>Alcaligenaceae</taxon>
        <taxon>Achromobacter</taxon>
    </lineage>
</organism>
<evidence type="ECO:0000256" key="1">
    <source>
        <dbReference type="ARBA" id="ARBA00004170"/>
    </source>
</evidence>
<name>A0ABY9M365_9BURK</name>
<evidence type="ECO:0000256" key="9">
    <source>
        <dbReference type="ARBA" id="ARBA00022801"/>
    </source>
</evidence>
<keyword evidence="7" id="KW-0677">Repeat</keyword>
<dbReference type="InterPro" id="IPR013563">
    <property type="entry name" value="Oligopep_ABC_C"/>
</dbReference>
<dbReference type="InterPro" id="IPR017871">
    <property type="entry name" value="ABC_transporter-like_CS"/>
</dbReference>
<keyword evidence="6" id="KW-0997">Cell inner membrane</keyword>
<sequence>MSSTTASLPIPLLSVRGVSVDFNTENGVFRAVDSLDFDVQPGRTLAIVGESGSGKSVTSMAIMRLTDYSNGRIATGQILFRDSADREIDLTKASDEQMRAIRGNDIAMIFQEPMTSLNPVFTIGDQIVEAIMLHQQLSRSAARQSARKLLEKVRLPDAEQLLDRYPHQLSGGMRQRVMIAMALSCQPRLLIADEPTTALDVTIQAQILNTIRELQRDLGTAVIFITHDMGVVAEMADDVVVMLRGKKVEQGTVDEIFNAPKHPYTRALLAAVPRLGSLTGRDLPLRTPQTVLEGDTLREVGETREQDTATYDEPVLRVEKLTTRFDVGHNLFGRVTHRVHAVEEVSFDVYPGETLALVGESGSGKSTIGKTLQQLVAPTSGAVRYNGQDVFSMDSAGRQRLRQEIQYIFQDPYASLDPRKTVAFSIAEPIRTHGLLSGEDAIARRVGELLEQVGLKPEHARRYPHEFSGGQRQRVCIARALASNPKLIIADESVSALDVSIQAQILNLLMDLQKDRGLSYLFITHDMAVVEKVSHRVAVLYLGQIVELGTRRQVFESPQHAYTRKLLAAVPVAEPGRHIDTSLLEGEIPSPVRRVGDEPAIIPLIEFAPGHQVARAA</sequence>
<evidence type="ECO:0000256" key="12">
    <source>
        <dbReference type="ARBA" id="ARBA00023136"/>
    </source>
</evidence>
<evidence type="ECO:0000256" key="16">
    <source>
        <dbReference type="ARBA" id="ARBA00041187"/>
    </source>
</evidence>
<comment type="catalytic activity">
    <reaction evidence="17">
        <text>glutathione(out) + ATP + H2O = glutathione(in) + ADP + phosphate + H(+)</text>
        <dbReference type="Rhea" id="RHEA:29791"/>
        <dbReference type="ChEBI" id="CHEBI:15377"/>
        <dbReference type="ChEBI" id="CHEBI:15378"/>
        <dbReference type="ChEBI" id="CHEBI:30616"/>
        <dbReference type="ChEBI" id="CHEBI:43474"/>
        <dbReference type="ChEBI" id="CHEBI:57925"/>
        <dbReference type="ChEBI" id="CHEBI:456216"/>
        <dbReference type="EC" id="7.4.2.10"/>
    </reaction>
</comment>
<evidence type="ECO:0000256" key="5">
    <source>
        <dbReference type="ARBA" id="ARBA00022475"/>
    </source>
</evidence>
<evidence type="ECO:0000256" key="10">
    <source>
        <dbReference type="ARBA" id="ARBA00022840"/>
    </source>
</evidence>
<evidence type="ECO:0000256" key="4">
    <source>
        <dbReference type="ARBA" id="ARBA00022448"/>
    </source>
</evidence>
<keyword evidence="11" id="KW-1278">Translocase</keyword>
<evidence type="ECO:0000313" key="19">
    <source>
        <dbReference type="EMBL" id="WMD21205.1"/>
    </source>
</evidence>
<feature type="domain" description="ABC transporter" evidence="18">
    <location>
        <begin position="15"/>
        <end position="269"/>
    </location>
</feature>
<evidence type="ECO:0000256" key="7">
    <source>
        <dbReference type="ARBA" id="ARBA00022737"/>
    </source>
</evidence>
<dbReference type="Pfam" id="PF08352">
    <property type="entry name" value="oligo_HPY"/>
    <property type="match status" value="2"/>
</dbReference>
<keyword evidence="12" id="KW-0472">Membrane</keyword>
<dbReference type="Proteomes" id="UP001234798">
    <property type="component" value="Chromosome"/>
</dbReference>
<dbReference type="SMART" id="SM00382">
    <property type="entry name" value="AAA"/>
    <property type="match status" value="2"/>
</dbReference>
<dbReference type="InterPro" id="IPR003593">
    <property type="entry name" value="AAA+_ATPase"/>
</dbReference>
<dbReference type="NCBIfam" id="NF007739">
    <property type="entry name" value="PRK10419.1"/>
    <property type="match status" value="2"/>
</dbReference>
<evidence type="ECO:0000256" key="15">
    <source>
        <dbReference type="ARBA" id="ARBA00039050"/>
    </source>
</evidence>
<keyword evidence="4" id="KW-0813">Transport</keyword>
<dbReference type="SUPFAM" id="SSF52540">
    <property type="entry name" value="P-loop containing nucleoside triphosphate hydrolases"/>
    <property type="match status" value="2"/>
</dbReference>
<dbReference type="EC" id="7.4.2.10" evidence="15"/>
<feature type="domain" description="ABC transporter" evidence="18">
    <location>
        <begin position="316"/>
        <end position="567"/>
    </location>
</feature>
<dbReference type="PANTHER" id="PTHR43776">
    <property type="entry name" value="TRANSPORT ATP-BINDING PROTEIN"/>
    <property type="match status" value="1"/>
</dbReference>
<comment type="subunit">
    <text evidence="3">The complex is composed of two ATP-binding proteins (GsiA), two transmembrane proteins (GsiC and GsiD) and a solute-binding protein (GsiB).</text>
</comment>
<gene>
    <name evidence="19" type="ORF">RAS12_02220</name>
</gene>
<dbReference type="GO" id="GO:0005524">
    <property type="term" value="F:ATP binding"/>
    <property type="evidence" value="ECO:0007669"/>
    <property type="project" value="UniProtKB-KW"/>
</dbReference>
<dbReference type="PROSITE" id="PS00211">
    <property type="entry name" value="ABC_TRANSPORTER_1"/>
    <property type="match status" value="2"/>
</dbReference>
<evidence type="ECO:0000256" key="2">
    <source>
        <dbReference type="ARBA" id="ARBA00004533"/>
    </source>
</evidence>
<dbReference type="NCBIfam" id="NF008453">
    <property type="entry name" value="PRK11308.1"/>
    <property type="match status" value="2"/>
</dbReference>
<dbReference type="PANTHER" id="PTHR43776:SF15">
    <property type="entry name" value="GLUTATHIONE IMPORT ATP-BINDING PROTEIN GSIA"/>
    <property type="match status" value="1"/>
</dbReference>
<accession>A0ABY9M365</accession>
<reference evidence="19 20" key="1">
    <citation type="submission" date="2023-08" db="EMBL/GenBank/DDBJ databases">
        <title>Achromobacter seleniivolatilans sp. nov., isolated from seleniferous soil.</title>
        <authorList>
            <person name="Zhang S."/>
            <person name="Li K."/>
            <person name="Peng J."/>
            <person name="Zhao Q."/>
            <person name="Wang H."/>
            <person name="Guo Y."/>
        </authorList>
    </citation>
    <scope>NUCLEOTIDE SEQUENCE [LARGE SCALE GENOMIC DNA]</scope>
    <source>
        <strain evidence="19 20">R39</strain>
    </source>
</reference>
<comment type="similarity">
    <text evidence="14">Belongs to the ABC transporter superfamily. Glutathione importer (TC 3.A.1.5.11) family.</text>
</comment>
<evidence type="ECO:0000256" key="17">
    <source>
        <dbReference type="ARBA" id="ARBA00047640"/>
    </source>
</evidence>
<evidence type="ECO:0000256" key="6">
    <source>
        <dbReference type="ARBA" id="ARBA00022519"/>
    </source>
</evidence>
<evidence type="ECO:0000256" key="11">
    <source>
        <dbReference type="ARBA" id="ARBA00022967"/>
    </source>
</evidence>
<evidence type="ECO:0000256" key="3">
    <source>
        <dbReference type="ARBA" id="ARBA00011469"/>
    </source>
</evidence>
<comment type="subcellular location">
    <subcellularLocation>
        <location evidence="2">Cell inner membrane</location>
    </subcellularLocation>
    <subcellularLocation>
        <location evidence="1">Membrane</location>
        <topology evidence="1">Peripheral membrane protein</topology>
    </subcellularLocation>
</comment>
<dbReference type="InterPro" id="IPR003439">
    <property type="entry name" value="ABC_transporter-like_ATP-bd"/>
</dbReference>
<evidence type="ECO:0000256" key="8">
    <source>
        <dbReference type="ARBA" id="ARBA00022741"/>
    </source>
</evidence>
<dbReference type="Pfam" id="PF00005">
    <property type="entry name" value="ABC_tran"/>
    <property type="match status" value="2"/>
</dbReference>
<comment type="function">
    <text evidence="13">Part of the ABC transporter complex GsiABCD involved in glutathione import. Responsible for energy coupling to the transport system.</text>
</comment>
<dbReference type="InterPro" id="IPR050319">
    <property type="entry name" value="ABC_transp_ATP-bind"/>
</dbReference>
<protein>
    <recommendedName>
        <fullName evidence="16">Glutathione import ATP-binding protein GsiA</fullName>
        <ecNumber evidence="15">7.4.2.10</ecNumber>
    </recommendedName>
</protein>
<dbReference type="EMBL" id="CP132976">
    <property type="protein sequence ID" value="WMD21205.1"/>
    <property type="molecule type" value="Genomic_DNA"/>
</dbReference>
<evidence type="ECO:0000259" key="18">
    <source>
        <dbReference type="PROSITE" id="PS50893"/>
    </source>
</evidence>